<dbReference type="SMART" id="SM00912">
    <property type="entry name" value="Haemagg_act"/>
    <property type="match status" value="1"/>
</dbReference>
<evidence type="ECO:0000256" key="1">
    <source>
        <dbReference type="SAM" id="MobiDB-lite"/>
    </source>
</evidence>
<feature type="region of interest" description="Disordered" evidence="1">
    <location>
        <begin position="906"/>
        <end position="933"/>
    </location>
</feature>
<name>A0A2W4WG35_9CYAN</name>
<reference evidence="3 4" key="2">
    <citation type="submission" date="2018-06" db="EMBL/GenBank/DDBJ databases">
        <title>Metagenomic assembly of (sub)arctic Cyanobacteria and their associated microbiome from non-axenic cultures.</title>
        <authorList>
            <person name="Baurain D."/>
        </authorList>
    </citation>
    <scope>NUCLEOTIDE SEQUENCE [LARGE SCALE GENOMIC DNA]</scope>
    <source>
        <strain evidence="3">ULC129bin1</strain>
    </source>
</reference>
<dbReference type="Gene3D" id="2.160.20.10">
    <property type="entry name" value="Single-stranded right-handed beta-helix, Pectin lyase-like"/>
    <property type="match status" value="1"/>
</dbReference>
<dbReference type="PROSITE" id="PS51257">
    <property type="entry name" value="PROKAR_LIPOPROTEIN"/>
    <property type="match status" value="1"/>
</dbReference>
<dbReference type="SUPFAM" id="SSF51126">
    <property type="entry name" value="Pectin lyase-like"/>
    <property type="match status" value="1"/>
</dbReference>
<evidence type="ECO:0000313" key="3">
    <source>
        <dbReference type="EMBL" id="PZO18168.1"/>
    </source>
</evidence>
<dbReference type="NCBIfam" id="TIGR01901">
    <property type="entry name" value="adhes_NPXG"/>
    <property type="match status" value="1"/>
</dbReference>
<gene>
    <name evidence="3" type="ORF">DCF25_10275</name>
</gene>
<dbReference type="Pfam" id="PF05860">
    <property type="entry name" value="TPS"/>
    <property type="match status" value="1"/>
</dbReference>
<reference evidence="4" key="1">
    <citation type="submission" date="2018-04" db="EMBL/GenBank/DDBJ databases">
        <authorList>
            <person name="Cornet L."/>
        </authorList>
    </citation>
    <scope>NUCLEOTIDE SEQUENCE [LARGE SCALE GENOMIC DNA]</scope>
</reference>
<feature type="domain" description="Filamentous haemagglutinin FhaB/tRNA nuclease CdiA-like TPS" evidence="2">
    <location>
        <begin position="64"/>
        <end position="182"/>
    </location>
</feature>
<organism evidence="3 4">
    <name type="scientific">Leptolyngbya foveolarum</name>
    <dbReference type="NCBI Taxonomy" id="47253"/>
    <lineage>
        <taxon>Bacteria</taxon>
        <taxon>Bacillati</taxon>
        <taxon>Cyanobacteriota</taxon>
        <taxon>Cyanophyceae</taxon>
        <taxon>Leptolyngbyales</taxon>
        <taxon>Leptolyngbyaceae</taxon>
        <taxon>Leptolyngbya group</taxon>
        <taxon>Leptolyngbya</taxon>
    </lineage>
</organism>
<evidence type="ECO:0000259" key="2">
    <source>
        <dbReference type="SMART" id="SM00912"/>
    </source>
</evidence>
<accession>A0A2W4WG35</accession>
<feature type="compositionally biased region" description="Low complexity" evidence="1">
    <location>
        <begin position="906"/>
        <end position="918"/>
    </location>
</feature>
<evidence type="ECO:0000313" key="4">
    <source>
        <dbReference type="Proteomes" id="UP000249354"/>
    </source>
</evidence>
<comment type="caution">
    <text evidence="3">The sequence shown here is derived from an EMBL/GenBank/DDBJ whole genome shotgun (WGS) entry which is preliminary data.</text>
</comment>
<proteinExistence type="predicted"/>
<dbReference type="Proteomes" id="UP000249354">
    <property type="component" value="Unassembled WGS sequence"/>
</dbReference>
<sequence length="1412" mass="150527">MHSIHAKLAHTVIYFIGGHWLKSRTVTLILLGIGCALIAKPAPVFPAPTGKSERLIASEISGSAATNTQVETNATEPEQIDITGGETAGTNLFHQFGQFDLSENATARFLTDSDIQNVIGRIISGELSIIDGNLEIVDSTTLGYSDANLYLINPAGILFGPNIRLNILGDFTATTATAIEFDQAVLSLSPNTLSTDYSEFLGNPTGFIFNGSGPIANLGTLQVEPEKVISLLGSTLLNLGDINTPGGGIRLSAIEDQTIVRINQANHLLALEISVDNLSPQNGSTQSKTVAELLTGGNADIAQHLQIDGGGVRLIRSPEIDIIIPNNSNSVINSGVLSVASENADGGTIDLFGTQIGILGGKVDASGRNGGTIRVGSEYSAERRTTNIYTDSKAELLAMAESGVNRQNADAPSNGGQIVFREDNAGQERIFFSQSGYVTQIYGDLDARSLAPRGEGGRITLHAVGKATTYLADTHLEANSGQYGSITFDALGLEISDTPPSAYVNDATSLFAKSSDINPFIGGYTFRLPQATVQNFQNVNLEARHEIVLKDLASNKLEFPENSTVRFFSDSDNIGGGPFEMREAGQTLVAPNGNVTIQSGRTADLTIRNIVTRPTNSEPSADDGRDRIQIIGNKINLLGGAEGNGRQSLNTRTLTVNSASPEAGMLRKGIQIGNPSNSESAFLGSDPLRLSSHIMNALIDNASLLKIGDEDTGGILFSNSALVTFGNSVKLRSQSAIKVQTPLEASNNASLTFIAKGDIETAAIAASGNINFESTEGSITTAQINVLPALSETIGSVSLVSPNGDIKTGPIQVQSSPQNAGGDIKLTAGGTIFAASAVSADGTLGPSIRTDSGQVTIQHGTDSAFSIGSSTDNGSAGEIRSAEDSLNDIAILGSYDEGKKLKISGPAEELSPLEEPAPVGEIPTEETPPKETNVPKEVVVSEPIISEPNVLEPLLAQLPERTLENASKLEKADNPLSIPVEQLSEAAIATALFNQLEEKSTAQFQAYLSSSDPISIATISDVQNTLAQVTQASQQKPGLIYIYYRPNAAHAEAVRPLVSQQNRPDDELEILLVTAEGTPIRKRQWGVTRDQVNQVATEFRRQATSQFSTPRDYLPPAQQLHQWMIASIEKEIEQQGITNLSFIMDDGLRTIPIAALHDGQNFLVEKYSIGLMPTFSLTKVDLTDRQSEKHSPRVLAMGASRFEAQAPLPAVESELALISKGLWLGNAFLNERFTLDNLKSQIASHQYDVLHLATHAFFKSDSIDQSYIQLWNDQLSLTDISTLGLSQSDIDLITLSACSTALGDRNSEYGFAGLAVSAGSQSALASLWPVSDEGTLGFMTQFYQYLPTANLRSEALRTAQLNMLQGKVGIDRGQIYGPNTARTTIPQLVQSGSWDFSHPFYWSAFTIIGSPW</sequence>
<dbReference type="InterPro" id="IPR011050">
    <property type="entry name" value="Pectin_lyase_fold/virulence"/>
</dbReference>
<dbReference type="Pfam" id="PF12770">
    <property type="entry name" value="CHAT"/>
    <property type="match status" value="1"/>
</dbReference>
<dbReference type="EMBL" id="QBMC01000059">
    <property type="protein sequence ID" value="PZO18168.1"/>
    <property type="molecule type" value="Genomic_DNA"/>
</dbReference>
<dbReference type="InterPro" id="IPR008638">
    <property type="entry name" value="FhaB/CdiA-like_TPS"/>
</dbReference>
<dbReference type="InterPro" id="IPR012334">
    <property type="entry name" value="Pectin_lyas_fold"/>
</dbReference>
<dbReference type="InterPro" id="IPR024983">
    <property type="entry name" value="CHAT_dom"/>
</dbReference>
<protein>
    <recommendedName>
        <fullName evidence="2">Filamentous haemagglutinin FhaB/tRNA nuclease CdiA-like TPS domain-containing protein</fullName>
    </recommendedName>
</protein>